<dbReference type="SUPFAM" id="SSF48452">
    <property type="entry name" value="TPR-like"/>
    <property type="match status" value="1"/>
</dbReference>
<evidence type="ECO:0000313" key="4">
    <source>
        <dbReference type="Proteomes" id="UP000503251"/>
    </source>
</evidence>
<proteinExistence type="predicted"/>
<feature type="domain" description="SPOR" evidence="2">
    <location>
        <begin position="519"/>
        <end position="599"/>
    </location>
</feature>
<dbReference type="InterPro" id="IPR036680">
    <property type="entry name" value="SPOR-like_sf"/>
</dbReference>
<reference evidence="3 4" key="1">
    <citation type="submission" date="2019-04" db="EMBL/GenBank/DDBJ databases">
        <title>Isolation and culture of sulfate reducing bacteria from the cold seep of the South China Sea.</title>
        <authorList>
            <person name="Sun C."/>
            <person name="Liu R."/>
        </authorList>
    </citation>
    <scope>NUCLEOTIDE SEQUENCE [LARGE SCALE GENOMIC DNA]</scope>
    <source>
        <strain evidence="3 4">CS1</strain>
    </source>
</reference>
<sequence length="605" mass="63943">MTTFLGRRGAALLLYLAIAAFGLTACQGARSASNTLAPPEPTTAAERRGLAYLKAGSLNGALEQYDIALAQGASPAVINWRKGDAYFSAKKWKPAFRHFKLAIDESPDWELAQEGAGFAAFELGEFHNARVYFERSTELYGKNWVPHAFLAVIYKLEGQLEQAKAESETAYELAGDNRVLADATMKRAFLRAALLKEQRKDEPQTSVAAPDAEAGPLGRLESLAPDTSQPGQESANQESAGQAPEKTGDGWEVVEERRIPGYILGTNGTRSVNATRAARAATAVRADEAAAAQTEKSQQAEANATREALEVEGGNKTAGPTKESGLNMSHEGSVTVIESPGFEDMNGTLAAGNASLAGHRANATSANATSLSASASKVSPANTTAAPSPAPSRQAGESAAAQVSTVAAAAKNATAERAAQSAISANRSAVPQVVEPKIAERKKAEPEKAEPKPVVPTAAGANATAPRNAPHNATQVATAMSAPKPAAPKPAADNATQAGTAEAESQQHNATRPRVASIAEPGMVYAVLESSWREEYRAVNRVADLKKRGIRAHVVPSQVKNKGLWYRVMIGPRKKLQETKDIKEELKKRFGLTDLVILKIPESKF</sequence>
<dbReference type="InterPro" id="IPR019734">
    <property type="entry name" value="TPR_rpt"/>
</dbReference>
<feature type="region of interest" description="Disordered" evidence="1">
    <location>
        <begin position="200"/>
        <end position="253"/>
    </location>
</feature>
<accession>A0ABX6NEC2</accession>
<dbReference type="Pfam" id="PF05036">
    <property type="entry name" value="SPOR"/>
    <property type="match status" value="1"/>
</dbReference>
<dbReference type="RefSeq" id="WP_171266783.1">
    <property type="nucleotide sequence ID" value="NZ_CP039543.1"/>
</dbReference>
<feature type="compositionally biased region" description="Low complexity" evidence="1">
    <location>
        <begin position="371"/>
        <end position="387"/>
    </location>
</feature>
<feature type="compositionally biased region" description="Low complexity" evidence="1">
    <location>
        <begin position="477"/>
        <end position="498"/>
    </location>
</feature>
<feature type="compositionally biased region" description="Low complexity" evidence="1">
    <location>
        <begin position="455"/>
        <end position="470"/>
    </location>
</feature>
<dbReference type="PROSITE" id="PS51257">
    <property type="entry name" value="PROKAR_LIPOPROTEIN"/>
    <property type="match status" value="1"/>
</dbReference>
<dbReference type="SUPFAM" id="SSF110997">
    <property type="entry name" value="Sporulation related repeat"/>
    <property type="match status" value="1"/>
</dbReference>
<organism evidence="3 4">
    <name type="scientific">Oceanidesulfovibrio marinus</name>
    <dbReference type="NCBI Taxonomy" id="370038"/>
    <lineage>
        <taxon>Bacteria</taxon>
        <taxon>Pseudomonadati</taxon>
        <taxon>Thermodesulfobacteriota</taxon>
        <taxon>Desulfovibrionia</taxon>
        <taxon>Desulfovibrionales</taxon>
        <taxon>Desulfovibrionaceae</taxon>
        <taxon>Oceanidesulfovibrio</taxon>
    </lineage>
</organism>
<dbReference type="Proteomes" id="UP000503251">
    <property type="component" value="Chromosome"/>
</dbReference>
<feature type="compositionally biased region" description="Basic and acidic residues" evidence="1">
    <location>
        <begin position="437"/>
        <end position="451"/>
    </location>
</feature>
<evidence type="ECO:0000256" key="1">
    <source>
        <dbReference type="SAM" id="MobiDB-lite"/>
    </source>
</evidence>
<gene>
    <name evidence="3" type="ORF">E8L03_05480</name>
</gene>
<evidence type="ECO:0000259" key="2">
    <source>
        <dbReference type="PROSITE" id="PS51724"/>
    </source>
</evidence>
<feature type="region of interest" description="Disordered" evidence="1">
    <location>
        <begin position="371"/>
        <end position="399"/>
    </location>
</feature>
<dbReference type="SMART" id="SM00028">
    <property type="entry name" value="TPR"/>
    <property type="match status" value="4"/>
</dbReference>
<dbReference type="Gene3D" id="1.25.40.10">
    <property type="entry name" value="Tetratricopeptide repeat domain"/>
    <property type="match status" value="1"/>
</dbReference>
<keyword evidence="4" id="KW-1185">Reference proteome</keyword>
<dbReference type="PROSITE" id="PS51724">
    <property type="entry name" value="SPOR"/>
    <property type="match status" value="1"/>
</dbReference>
<evidence type="ECO:0000313" key="3">
    <source>
        <dbReference type="EMBL" id="QJT08408.1"/>
    </source>
</evidence>
<feature type="region of interest" description="Disordered" evidence="1">
    <location>
        <begin position="421"/>
        <end position="514"/>
    </location>
</feature>
<dbReference type="EMBL" id="CP039543">
    <property type="protein sequence ID" value="QJT08408.1"/>
    <property type="molecule type" value="Genomic_DNA"/>
</dbReference>
<protein>
    <recommendedName>
        <fullName evidence="2">SPOR domain-containing protein</fullName>
    </recommendedName>
</protein>
<feature type="region of interest" description="Disordered" evidence="1">
    <location>
        <begin position="288"/>
        <end position="329"/>
    </location>
</feature>
<dbReference type="InterPro" id="IPR011990">
    <property type="entry name" value="TPR-like_helical_dom_sf"/>
</dbReference>
<dbReference type="InterPro" id="IPR007730">
    <property type="entry name" value="SPOR-like_dom"/>
</dbReference>
<feature type="compositionally biased region" description="Polar residues" evidence="1">
    <location>
        <begin position="225"/>
        <end position="240"/>
    </location>
</feature>
<dbReference type="Gene3D" id="3.30.70.1070">
    <property type="entry name" value="Sporulation related repeat"/>
    <property type="match status" value="1"/>
</dbReference>
<name>A0ABX6NEC2_9BACT</name>